<dbReference type="PANTHER" id="PTHR43101:SF1">
    <property type="entry name" value="BETA-FRUCTOSIDASE"/>
    <property type="match status" value="1"/>
</dbReference>
<dbReference type="SUPFAM" id="SSF49899">
    <property type="entry name" value="Concanavalin A-like lectins/glucanases"/>
    <property type="match status" value="1"/>
</dbReference>
<evidence type="ECO:0000256" key="3">
    <source>
        <dbReference type="ARBA" id="ARBA00023295"/>
    </source>
</evidence>
<dbReference type="GO" id="GO:0016787">
    <property type="term" value="F:hydrolase activity"/>
    <property type="evidence" value="ECO:0007669"/>
    <property type="project" value="UniProtKB-KW"/>
</dbReference>
<feature type="domain" description="Glycosyl hydrolase family 32 N-terminal" evidence="6">
    <location>
        <begin position="8"/>
        <end position="313"/>
    </location>
</feature>
<evidence type="ECO:0000256" key="5">
    <source>
        <dbReference type="RuleBase" id="RU365015"/>
    </source>
</evidence>
<keyword evidence="3 4" id="KW-0326">Glycosidase</keyword>
<evidence type="ECO:0000256" key="1">
    <source>
        <dbReference type="ARBA" id="ARBA00009902"/>
    </source>
</evidence>
<dbReference type="InterPro" id="IPR013148">
    <property type="entry name" value="Glyco_hydro_32_N"/>
</dbReference>
<comment type="catalytic activity">
    <reaction evidence="4">
        <text>Hydrolysis of terminal non-reducing beta-D-fructofuranoside residues in beta-D-fructofuranosides.</text>
        <dbReference type="EC" id="3.2.1.26"/>
    </reaction>
</comment>
<comment type="subcellular location">
    <subcellularLocation>
        <location evidence="5">Cytoplasm</location>
    </subcellularLocation>
</comment>
<dbReference type="InterPro" id="IPR013189">
    <property type="entry name" value="Glyco_hydro_32_C"/>
</dbReference>
<dbReference type="SUPFAM" id="SSF75005">
    <property type="entry name" value="Arabinanase/levansucrase/invertase"/>
    <property type="match status" value="1"/>
</dbReference>
<dbReference type="Gene3D" id="2.115.10.20">
    <property type="entry name" value="Glycosyl hydrolase domain, family 43"/>
    <property type="match status" value="1"/>
</dbReference>
<dbReference type="InterPro" id="IPR001362">
    <property type="entry name" value="Glyco_hydro_32"/>
</dbReference>
<evidence type="ECO:0000259" key="7">
    <source>
        <dbReference type="Pfam" id="PF08244"/>
    </source>
</evidence>
<evidence type="ECO:0000313" key="9">
    <source>
        <dbReference type="Proteomes" id="UP001279681"/>
    </source>
</evidence>
<comment type="caution">
    <text evidence="8">The sequence shown here is derived from an EMBL/GenBank/DDBJ whole genome shotgun (WGS) entry which is preliminary data.</text>
</comment>
<keyword evidence="5" id="KW-0963">Cytoplasm</keyword>
<accession>A0ABU4WDT5</accession>
<gene>
    <name evidence="8" type="ORF">RFV38_10290</name>
</gene>
<comment type="similarity">
    <text evidence="1 4">Belongs to the glycosyl hydrolase 32 family.</text>
</comment>
<dbReference type="RefSeq" id="WP_320314252.1">
    <property type="nucleotide sequence ID" value="NZ_JAVIKH010000015.1"/>
</dbReference>
<name>A0ABU4WDT5_9FUSO</name>
<dbReference type="InterPro" id="IPR013320">
    <property type="entry name" value="ConA-like_dom_sf"/>
</dbReference>
<dbReference type="Proteomes" id="UP001279681">
    <property type="component" value="Unassembled WGS sequence"/>
</dbReference>
<dbReference type="Gene3D" id="2.60.120.560">
    <property type="entry name" value="Exo-inulinase, domain 1"/>
    <property type="match status" value="1"/>
</dbReference>
<dbReference type="InterPro" id="IPR051214">
    <property type="entry name" value="GH32_Enzymes"/>
</dbReference>
<evidence type="ECO:0000256" key="4">
    <source>
        <dbReference type="RuleBase" id="RU362110"/>
    </source>
</evidence>
<dbReference type="InterPro" id="IPR006232">
    <property type="entry name" value="Suc6P_hydrolase"/>
</dbReference>
<organism evidence="8 9">
    <name type="scientific">Candidatus Cetobacterium colombiensis</name>
    <dbReference type="NCBI Taxonomy" id="3073100"/>
    <lineage>
        <taxon>Bacteria</taxon>
        <taxon>Fusobacteriati</taxon>
        <taxon>Fusobacteriota</taxon>
        <taxon>Fusobacteriia</taxon>
        <taxon>Fusobacteriales</taxon>
        <taxon>Fusobacteriaceae</taxon>
        <taxon>Cetobacterium</taxon>
    </lineage>
</organism>
<evidence type="ECO:0000313" key="8">
    <source>
        <dbReference type="EMBL" id="MDX8336879.1"/>
    </source>
</evidence>
<feature type="domain" description="Glycosyl hydrolase family 32 C-terminal" evidence="7">
    <location>
        <begin position="318"/>
        <end position="438"/>
    </location>
</feature>
<evidence type="ECO:0000259" key="6">
    <source>
        <dbReference type="Pfam" id="PF00251"/>
    </source>
</evidence>
<dbReference type="Pfam" id="PF08244">
    <property type="entry name" value="Glyco_hydro_32C"/>
    <property type="match status" value="1"/>
</dbReference>
<keyword evidence="2 4" id="KW-0378">Hydrolase</keyword>
<comment type="function">
    <text evidence="5">Enables the bacterium to metabolize sucrose as a sole carbon source.</text>
</comment>
<dbReference type="InterPro" id="IPR023296">
    <property type="entry name" value="Glyco_hydro_beta-prop_sf"/>
</dbReference>
<dbReference type="Pfam" id="PF00251">
    <property type="entry name" value="Glyco_hydro_32N"/>
    <property type="match status" value="1"/>
</dbReference>
<dbReference type="CDD" id="cd18623">
    <property type="entry name" value="GH32_ScrB-like"/>
    <property type="match status" value="1"/>
</dbReference>
<protein>
    <recommendedName>
        <fullName evidence="4">Sucrose-6-phosphate hydrolase</fullName>
        <ecNumber evidence="4">3.2.1.26</ecNumber>
    </recommendedName>
    <alternativeName>
        <fullName evidence="5">Invertase</fullName>
    </alternativeName>
</protein>
<evidence type="ECO:0000256" key="2">
    <source>
        <dbReference type="ARBA" id="ARBA00022801"/>
    </source>
</evidence>
<keyword evidence="9" id="KW-1185">Reference proteome</keyword>
<comment type="pathway">
    <text evidence="5">Glycan biosynthesis; sucrose metabolism.</text>
</comment>
<sequence length="455" mass="52623">MSKRPLFHFTPEKNWMNDPNGLSHFNGEYHIFYQHNPENCYWGNMTWGHAKSKDLFAWEHLEHALYPDSKELGDIDGCFSGSAFVKDNELHLFYTGVEMTTKRLNEFGNTITVGDDDLISTQILAKSKDGINFEKVAKLEVPIPEKTCTAHIRDPKVWETDGKYYMVLGAKDQAGGKILMYESDDLKNWNIFTELKEPNMGFMWECPDLFEIGGKEVLVFSPQGIGTDGQVHIAGYYLGDFDYEKKEFIHSDLKRLDNGFEFYAPQSFLDEKGRRVLIGWLVNHAPLPGENFTGIMTIPRELNYKDGKLYQMPVKEIEKYRNKELGEFSELDNKNQYDLNLKIGTDKDFTLILFENNGVGLKLHFDFKENKIILDRSDIINDFKVLETFGLKRELNLEIKEPSIELRVIVDKCVAEIYINNGEYVMSAVVNPKLNQNKVILIGEILEKNIYELKR</sequence>
<dbReference type="InterPro" id="IPR018053">
    <property type="entry name" value="Glyco_hydro_32_AS"/>
</dbReference>
<reference evidence="9" key="1">
    <citation type="submission" date="2023-07" db="EMBL/GenBank/DDBJ databases">
        <authorList>
            <person name="Colorado M.A."/>
            <person name="Villamil L.M."/>
            <person name="Melo J.F."/>
            <person name="Rodriguez J.A."/>
            <person name="Ruiz R.Y."/>
        </authorList>
    </citation>
    <scope>NUCLEOTIDE SEQUENCE [LARGE SCALE GENOMIC DNA]</scope>
    <source>
        <strain evidence="9">C33</strain>
    </source>
</reference>
<dbReference type="SMART" id="SM00640">
    <property type="entry name" value="Glyco_32"/>
    <property type="match status" value="1"/>
</dbReference>
<dbReference type="PANTHER" id="PTHR43101">
    <property type="entry name" value="BETA-FRUCTOSIDASE"/>
    <property type="match status" value="1"/>
</dbReference>
<dbReference type="EMBL" id="JAVIKH010000015">
    <property type="protein sequence ID" value="MDX8336879.1"/>
    <property type="molecule type" value="Genomic_DNA"/>
</dbReference>
<dbReference type="NCBIfam" id="TIGR01322">
    <property type="entry name" value="scrB_fam"/>
    <property type="match status" value="1"/>
</dbReference>
<dbReference type="PROSITE" id="PS00609">
    <property type="entry name" value="GLYCOSYL_HYDROL_F32"/>
    <property type="match status" value="1"/>
</dbReference>
<dbReference type="EC" id="3.2.1.26" evidence="4"/>
<keyword evidence="5" id="KW-0119">Carbohydrate metabolism</keyword>
<proteinExistence type="inferred from homology"/>